<evidence type="ECO:0000256" key="1">
    <source>
        <dbReference type="SAM" id="MobiDB-lite"/>
    </source>
</evidence>
<feature type="compositionally biased region" description="Basic residues" evidence="1">
    <location>
        <begin position="16"/>
        <end position="30"/>
    </location>
</feature>
<organism evidence="2 3">
    <name type="scientific">Paspalum notatum var. saurae</name>
    <dbReference type="NCBI Taxonomy" id="547442"/>
    <lineage>
        <taxon>Eukaryota</taxon>
        <taxon>Viridiplantae</taxon>
        <taxon>Streptophyta</taxon>
        <taxon>Embryophyta</taxon>
        <taxon>Tracheophyta</taxon>
        <taxon>Spermatophyta</taxon>
        <taxon>Magnoliopsida</taxon>
        <taxon>Liliopsida</taxon>
        <taxon>Poales</taxon>
        <taxon>Poaceae</taxon>
        <taxon>PACMAD clade</taxon>
        <taxon>Panicoideae</taxon>
        <taxon>Andropogonodae</taxon>
        <taxon>Paspaleae</taxon>
        <taxon>Paspalinae</taxon>
        <taxon>Paspalum</taxon>
    </lineage>
</organism>
<sequence>MRVKPPTSASLDPRRGSRRRRPHHLRHRAGVVRRKGSCACEQCARGAWLSSGDGAHAAATK</sequence>
<dbReference type="EMBL" id="CP144746">
    <property type="protein sequence ID" value="WVZ58872.1"/>
    <property type="molecule type" value="Genomic_DNA"/>
</dbReference>
<protein>
    <submittedName>
        <fullName evidence="2">Uncharacterized protein</fullName>
    </submittedName>
</protein>
<dbReference type="Proteomes" id="UP001341281">
    <property type="component" value="Chromosome 02"/>
</dbReference>
<proteinExistence type="predicted"/>
<reference evidence="2 3" key="1">
    <citation type="submission" date="2024-02" db="EMBL/GenBank/DDBJ databases">
        <title>High-quality chromosome-scale genome assembly of Pensacola bahiagrass (Paspalum notatum Flugge var. saurae).</title>
        <authorList>
            <person name="Vega J.M."/>
            <person name="Podio M."/>
            <person name="Orjuela J."/>
            <person name="Siena L.A."/>
            <person name="Pessino S.C."/>
            <person name="Combes M.C."/>
            <person name="Mariac C."/>
            <person name="Albertini E."/>
            <person name="Pupilli F."/>
            <person name="Ortiz J.P.A."/>
            <person name="Leblanc O."/>
        </authorList>
    </citation>
    <scope>NUCLEOTIDE SEQUENCE [LARGE SCALE GENOMIC DNA]</scope>
    <source>
        <strain evidence="2">R1</strain>
        <tissue evidence="2">Leaf</tissue>
    </source>
</reference>
<evidence type="ECO:0000313" key="2">
    <source>
        <dbReference type="EMBL" id="WVZ58872.1"/>
    </source>
</evidence>
<dbReference type="AlphaFoldDB" id="A0AAQ3WEG4"/>
<gene>
    <name evidence="2" type="ORF">U9M48_009096</name>
</gene>
<evidence type="ECO:0000313" key="3">
    <source>
        <dbReference type="Proteomes" id="UP001341281"/>
    </source>
</evidence>
<name>A0AAQ3WEG4_PASNO</name>
<accession>A0AAQ3WEG4</accession>
<feature type="region of interest" description="Disordered" evidence="1">
    <location>
        <begin position="1"/>
        <end position="30"/>
    </location>
</feature>
<keyword evidence="3" id="KW-1185">Reference proteome</keyword>